<evidence type="ECO:0000313" key="2">
    <source>
        <dbReference type="Proteomes" id="UP001163603"/>
    </source>
</evidence>
<protein>
    <submittedName>
        <fullName evidence="1">Uncharacterized protein</fullName>
    </submittedName>
</protein>
<keyword evidence="2" id="KW-1185">Reference proteome</keyword>
<dbReference type="EMBL" id="CM047750">
    <property type="protein sequence ID" value="KAJ0007733.1"/>
    <property type="molecule type" value="Genomic_DNA"/>
</dbReference>
<proteinExistence type="predicted"/>
<dbReference type="Proteomes" id="UP001163603">
    <property type="component" value="Chromosome 15"/>
</dbReference>
<evidence type="ECO:0000313" key="1">
    <source>
        <dbReference type="EMBL" id="KAJ0007733.1"/>
    </source>
</evidence>
<sequence length="129" mass="14703">MGNVFSFSISGDEILSRCLDCTVAKTAYIRNLEDKLGDLQAEYQKLIEARNEVTKRVMIAEEQHEMKRLDQVQGWLSRVEAVGTEVEEIMKDSSQEIERLCLGGYCSRNCKSSYKFGKWVAEKLRAVAT</sequence>
<organism evidence="1 2">
    <name type="scientific">Pistacia integerrima</name>
    <dbReference type="NCBI Taxonomy" id="434235"/>
    <lineage>
        <taxon>Eukaryota</taxon>
        <taxon>Viridiplantae</taxon>
        <taxon>Streptophyta</taxon>
        <taxon>Embryophyta</taxon>
        <taxon>Tracheophyta</taxon>
        <taxon>Spermatophyta</taxon>
        <taxon>Magnoliopsida</taxon>
        <taxon>eudicotyledons</taxon>
        <taxon>Gunneridae</taxon>
        <taxon>Pentapetalae</taxon>
        <taxon>rosids</taxon>
        <taxon>malvids</taxon>
        <taxon>Sapindales</taxon>
        <taxon>Anacardiaceae</taxon>
        <taxon>Pistacia</taxon>
    </lineage>
</organism>
<accession>A0ACC0X0B2</accession>
<gene>
    <name evidence="1" type="ORF">Pint_30040</name>
</gene>
<comment type="caution">
    <text evidence="1">The sequence shown here is derived from an EMBL/GenBank/DDBJ whole genome shotgun (WGS) entry which is preliminary data.</text>
</comment>
<name>A0ACC0X0B2_9ROSI</name>
<reference evidence="2" key="1">
    <citation type="journal article" date="2023" name="G3 (Bethesda)">
        <title>Genome assembly and association tests identify interacting loci associated with vigor, precocity, and sex in interspecific pistachio rootstocks.</title>
        <authorList>
            <person name="Palmer W."/>
            <person name="Jacygrad E."/>
            <person name="Sagayaradj S."/>
            <person name="Cavanaugh K."/>
            <person name="Han R."/>
            <person name="Bertier L."/>
            <person name="Beede B."/>
            <person name="Kafkas S."/>
            <person name="Golino D."/>
            <person name="Preece J."/>
            <person name="Michelmore R."/>
        </authorList>
    </citation>
    <scope>NUCLEOTIDE SEQUENCE [LARGE SCALE GENOMIC DNA]</scope>
</reference>